<organism evidence="4 5">
    <name type="scientific">Marasmius crinis-equi</name>
    <dbReference type="NCBI Taxonomy" id="585013"/>
    <lineage>
        <taxon>Eukaryota</taxon>
        <taxon>Fungi</taxon>
        <taxon>Dikarya</taxon>
        <taxon>Basidiomycota</taxon>
        <taxon>Agaricomycotina</taxon>
        <taxon>Agaricomycetes</taxon>
        <taxon>Agaricomycetidae</taxon>
        <taxon>Agaricales</taxon>
        <taxon>Marasmiineae</taxon>
        <taxon>Marasmiaceae</taxon>
        <taxon>Marasmius</taxon>
    </lineage>
</organism>
<accession>A0ABR3FN19</accession>
<dbReference type="PANTHER" id="PTHR28260">
    <property type="entry name" value="SPINDLE POLE BODY COMPONENT SPC105"/>
    <property type="match status" value="1"/>
</dbReference>
<dbReference type="Proteomes" id="UP001465976">
    <property type="component" value="Unassembled WGS sequence"/>
</dbReference>
<feature type="coiled-coil region" evidence="1">
    <location>
        <begin position="921"/>
        <end position="994"/>
    </location>
</feature>
<keyword evidence="1" id="KW-0175">Coiled coil</keyword>
<evidence type="ECO:0000259" key="3">
    <source>
        <dbReference type="SMART" id="SM00787"/>
    </source>
</evidence>
<comment type="caution">
    <text evidence="4">The sequence shown here is derived from an EMBL/GenBank/DDBJ whole genome shotgun (WGS) entry which is preliminary data.</text>
</comment>
<feature type="compositionally biased region" description="Polar residues" evidence="2">
    <location>
        <begin position="69"/>
        <end position="97"/>
    </location>
</feature>
<dbReference type="EMBL" id="JBAHYK010000197">
    <property type="protein sequence ID" value="KAL0576814.1"/>
    <property type="molecule type" value="Genomic_DNA"/>
</dbReference>
<proteinExistence type="predicted"/>
<feature type="compositionally biased region" description="Pro residues" evidence="2">
    <location>
        <begin position="428"/>
        <end position="444"/>
    </location>
</feature>
<feature type="compositionally biased region" description="Polar residues" evidence="2">
    <location>
        <begin position="254"/>
        <end position="268"/>
    </location>
</feature>
<feature type="region of interest" description="Disordered" evidence="2">
    <location>
        <begin position="116"/>
        <end position="159"/>
    </location>
</feature>
<dbReference type="InterPro" id="IPR040850">
    <property type="entry name" value="Knl1_RWD_C"/>
</dbReference>
<evidence type="ECO:0000313" key="4">
    <source>
        <dbReference type="EMBL" id="KAL0576814.1"/>
    </source>
</evidence>
<dbReference type="Pfam" id="PF08317">
    <property type="entry name" value="Spc7"/>
    <property type="match status" value="1"/>
</dbReference>
<feature type="compositionally biased region" description="Low complexity" evidence="2">
    <location>
        <begin position="126"/>
        <end position="140"/>
    </location>
</feature>
<protein>
    <recommendedName>
        <fullName evidence="3">Spc7 kinetochore protein domain-containing protein</fullName>
    </recommendedName>
</protein>
<feature type="compositionally biased region" description="Polar residues" evidence="2">
    <location>
        <begin position="499"/>
        <end position="509"/>
    </location>
</feature>
<gene>
    <name evidence="4" type="ORF">V5O48_005184</name>
</gene>
<dbReference type="SMART" id="SM00787">
    <property type="entry name" value="Spc7"/>
    <property type="match status" value="1"/>
</dbReference>
<sequence>MVVSKDKLSRRKSIAAPTQSVIVKPTDTRRKRRAHSIAPGKIISPLSRSRLSLGPVKGILKGAKRRSTESQNPDDLNATQSMDLTQENSSSQPSRQSLLARRVSFSSTAHVRLFGRNHTSSTIEGDSPAPSSDDPVSSSPQKPPQINDENAYPGASGHNRKSIRFSAVSDMDLTSASAGAFLQGAEDDSALMDEELDFDDDEMDVTQVHGNVLRKRSLSTGLARAPLSQLSSNPSGGGEPSSDDPVRYEDASHSLASEQSINSESDQSGMEFTVPLNQSLRPAQKDEAWVALVQATHSGNAQAPSSDASMEDMEVDSPVKPVSGDDSLSDASFGNDYADGYADGNETINVSKVLGRFSFGDVGRRESVFHNESAMDEDSEIYGGIAGIAATSTPRPSTVAPPSSPLPESEPEFRPYPQLSPPTTTTSLPPPSAIPTPSNIPPPTVFSRPSEKPTPSTSRPVSPKKPVFTPKSPAKATPRSFSAAFAPPVTKPLPRKSLNPPSTSTQQSIPEKRLHQDATVESSPPSPAKRQALANKWTSSVTPGPQQASSSTSTESPRPLPASKKAVFQAPSSASSSQASSSSSQAPISSIRRPSGYFARRKSLGIGLAPAEEVTLSPGATRTSPKKKAGIGLGRVSMGSGASDAWARFDRNASAPSQLNSNGKGKEKAVELPVAITITPAPEPPAAPDQHPEEQEAEMAVDEEPIATQAVDLSTLLENDGFADEDEEGQPEINVQATEQWREGVPQEGYVENDVPAISIEQFFEMTDIKFMDEIMVPRNSIHPELRRQPRAPADIPLAEYAVAMGVDVPRLVLYSRVARDLEAWLEKSKMNFREAEVEAAQMTPELFIEYSRADEDGQAELHHQLNLIRGHTRLVAKSEWSDWKLEWVKGLQVTAQESLTNLEHDAKTLSELRAKADEIEPALQAEYDEIMRELEREQQEIADIEQCDQEYLNELKASIAEQNLELDSLKNDLKENTDQLAWLQGRLEDLESQKRETLGAIDQADRYLHIQKNSTHSEVFRLKGELEALENLHMFRAYKVNPSLFEYVYAERFRVVIPCRNYVPLVDKVDITRTPEGRTKSKDDFPRLSAFLLDGAKQIVCNMAATSRAVSTRHVVQTLTDYWSSCTQVRGQLLHLSVKYPVEIEVLPQSQGFKAHADVLFPSVKGKAILSFVFSTETCARWPTTIDALQCEVKVVYGNLR</sequence>
<evidence type="ECO:0000313" key="5">
    <source>
        <dbReference type="Proteomes" id="UP001465976"/>
    </source>
</evidence>
<feature type="region of interest" description="Disordered" evidence="2">
    <location>
        <begin position="298"/>
        <end position="331"/>
    </location>
</feature>
<feature type="region of interest" description="Disordered" evidence="2">
    <location>
        <begin position="1"/>
        <end position="99"/>
    </location>
</feature>
<evidence type="ECO:0000256" key="1">
    <source>
        <dbReference type="SAM" id="Coils"/>
    </source>
</evidence>
<keyword evidence="5" id="KW-1185">Reference proteome</keyword>
<dbReference type="InterPro" id="IPR033338">
    <property type="entry name" value="Spc105/Spc7"/>
</dbReference>
<name>A0ABR3FN19_9AGAR</name>
<dbReference type="InterPro" id="IPR013253">
    <property type="entry name" value="Spc7_domain"/>
</dbReference>
<reference evidence="4 5" key="1">
    <citation type="submission" date="2024-02" db="EMBL/GenBank/DDBJ databases">
        <title>A draft genome for the cacao thread blight pathogen Marasmius crinis-equi.</title>
        <authorList>
            <person name="Cohen S.P."/>
            <person name="Baruah I.K."/>
            <person name="Amoako-Attah I."/>
            <person name="Bukari Y."/>
            <person name="Meinhardt L.W."/>
            <person name="Bailey B.A."/>
        </authorList>
    </citation>
    <scope>NUCLEOTIDE SEQUENCE [LARGE SCALE GENOMIC DNA]</scope>
    <source>
        <strain evidence="4 5">GH-76</strain>
    </source>
</reference>
<feature type="compositionally biased region" description="Low complexity" evidence="2">
    <location>
        <begin position="569"/>
        <end position="594"/>
    </location>
</feature>
<feature type="region of interest" description="Disordered" evidence="2">
    <location>
        <begin position="389"/>
        <end position="594"/>
    </location>
</feature>
<dbReference type="Pfam" id="PF18210">
    <property type="entry name" value="Knl1_RWD_C"/>
    <property type="match status" value="1"/>
</dbReference>
<dbReference type="PANTHER" id="PTHR28260:SF1">
    <property type="entry name" value="SPINDLE POLE BODY COMPONENT SPC105"/>
    <property type="match status" value="1"/>
</dbReference>
<feature type="region of interest" description="Disordered" evidence="2">
    <location>
        <begin position="224"/>
        <end position="268"/>
    </location>
</feature>
<feature type="domain" description="Spc7 kinetochore protein" evidence="3">
    <location>
        <begin position="745"/>
        <end position="1059"/>
    </location>
</feature>
<feature type="region of interest" description="Disordered" evidence="2">
    <location>
        <begin position="607"/>
        <end position="637"/>
    </location>
</feature>
<feature type="compositionally biased region" description="Polar residues" evidence="2">
    <location>
        <begin position="536"/>
        <end position="556"/>
    </location>
</feature>
<evidence type="ECO:0000256" key="2">
    <source>
        <dbReference type="SAM" id="MobiDB-lite"/>
    </source>
</evidence>
<feature type="compositionally biased region" description="Low complexity" evidence="2">
    <location>
        <begin position="415"/>
        <end position="427"/>
    </location>
</feature>
<feature type="compositionally biased region" description="Polar residues" evidence="2">
    <location>
        <begin position="298"/>
        <end position="308"/>
    </location>
</feature>
<dbReference type="PRINTS" id="PR01217">
    <property type="entry name" value="PRICHEXTENSN"/>
</dbReference>